<dbReference type="AlphaFoldDB" id="A0A7X2S863"/>
<accession>A0A7X2S863</accession>
<comment type="caution">
    <text evidence="1">The sequence shown here is derived from an EMBL/GenBank/DDBJ whole genome shotgun (WGS) entry which is preliminary data.</text>
</comment>
<dbReference type="Proteomes" id="UP000434639">
    <property type="component" value="Unassembled WGS sequence"/>
</dbReference>
<sequence>MYLLGLSKDKKKPLVSGMAAGVYRHFRDYDFDPRLFSDLNESSYYSRIAHFPGYLPAE</sequence>
<evidence type="ECO:0000313" key="2">
    <source>
        <dbReference type="Proteomes" id="UP000434639"/>
    </source>
</evidence>
<dbReference type="EMBL" id="WMIB01000029">
    <property type="protein sequence ID" value="MTH55427.1"/>
    <property type="molecule type" value="Genomic_DNA"/>
</dbReference>
<organism evidence="1 2">
    <name type="scientific">Metabacillus mangrovi</name>
    <dbReference type="NCBI Taxonomy" id="1491830"/>
    <lineage>
        <taxon>Bacteria</taxon>
        <taxon>Bacillati</taxon>
        <taxon>Bacillota</taxon>
        <taxon>Bacilli</taxon>
        <taxon>Bacillales</taxon>
        <taxon>Bacillaceae</taxon>
        <taxon>Metabacillus</taxon>
    </lineage>
</organism>
<keyword evidence="2" id="KW-1185">Reference proteome</keyword>
<reference evidence="1 2" key="1">
    <citation type="journal article" date="2017" name="Int. J. Syst. Evol. Microbiol.">
        <title>Bacillus mangrovi sp. nov., isolated from a sediment sample from a mangrove forest.</title>
        <authorList>
            <person name="Gupta V."/>
            <person name="Singh P.K."/>
            <person name="Korpole S."/>
            <person name="Tanuku N.R.S."/>
            <person name="Pinnaka A.K."/>
        </authorList>
    </citation>
    <scope>NUCLEOTIDE SEQUENCE [LARGE SCALE GENOMIC DNA]</scope>
    <source>
        <strain evidence="1 2">KCTC 33872</strain>
    </source>
</reference>
<gene>
    <name evidence="1" type="ORF">GKZ89_18710</name>
</gene>
<dbReference type="RefSeq" id="WP_155113925.1">
    <property type="nucleotide sequence ID" value="NZ_WMIB01000029.1"/>
</dbReference>
<evidence type="ECO:0000313" key="1">
    <source>
        <dbReference type="EMBL" id="MTH55427.1"/>
    </source>
</evidence>
<name>A0A7X2S863_9BACI</name>
<protein>
    <submittedName>
        <fullName evidence="1">Uncharacterized protein</fullName>
    </submittedName>
</protein>
<dbReference type="OrthoDB" id="83685at2"/>
<proteinExistence type="predicted"/>